<dbReference type="RefSeq" id="WP_008251696.1">
    <property type="nucleotide sequence ID" value="NZ_CP014544.1"/>
</dbReference>
<dbReference type="InterPro" id="IPR018171">
    <property type="entry name" value="Pept_tRNA_hydro_CS"/>
</dbReference>
<keyword evidence="4 7" id="KW-0694">RNA-binding</keyword>
<dbReference type="CDD" id="cd00462">
    <property type="entry name" value="PTH"/>
    <property type="match status" value="1"/>
</dbReference>
<proteinExistence type="inferred from homology"/>
<sequence length="195" mass="21219">MTTIKLIVGLANPGPQYHDTRHNAGAWFVSELARQHHCTLSSESRFFGDTARIQYQGADLRLLVPTTFMNRSGQAIAALANFYRIPAEAILVAHDELDLAPGTARFKTGGGHGGHNGLRDTIAQLGNNNNFHRLRVGIGHPGSAAQVTNYVLGKPPADERISIDRCIDEALRSLPDAVNGDWAKAMNQLHSYKQG</sequence>
<dbReference type="HAMAP" id="MF_00083">
    <property type="entry name" value="Pept_tRNA_hydro_bact"/>
    <property type="match status" value="1"/>
</dbReference>
<feature type="binding site" evidence="7">
    <location>
        <position position="68"/>
    </location>
    <ligand>
        <name>tRNA</name>
        <dbReference type="ChEBI" id="CHEBI:17843"/>
    </ligand>
</feature>
<accession>A0A127M8C3</accession>
<dbReference type="EMBL" id="CP014544">
    <property type="protein sequence ID" value="AMO69513.1"/>
    <property type="molecule type" value="Genomic_DNA"/>
</dbReference>
<evidence type="ECO:0000256" key="5">
    <source>
        <dbReference type="ARBA" id="ARBA00038063"/>
    </source>
</evidence>
<reference evidence="8 9" key="1">
    <citation type="submission" date="2015-12" db="EMBL/GenBank/DDBJ databases">
        <authorList>
            <person name="Shamseldin A."/>
            <person name="Moawad H."/>
            <person name="Abd El-Rahim W.M."/>
            <person name="Sadowsky M.J."/>
        </authorList>
    </citation>
    <scope>NUCLEOTIDE SEQUENCE [LARGE SCALE GENOMIC DNA]</scope>
    <source>
        <strain evidence="8 9">SM2</strain>
    </source>
</reference>
<dbReference type="KEGG" id="zal:AZF00_14915"/>
<organism evidence="8 9">
    <name type="scientific">Zhongshania aliphaticivorans</name>
    <dbReference type="NCBI Taxonomy" id="1470434"/>
    <lineage>
        <taxon>Bacteria</taxon>
        <taxon>Pseudomonadati</taxon>
        <taxon>Pseudomonadota</taxon>
        <taxon>Gammaproteobacteria</taxon>
        <taxon>Cellvibrionales</taxon>
        <taxon>Spongiibacteraceae</taxon>
        <taxon>Zhongshania</taxon>
    </lineage>
</organism>
<dbReference type="Proteomes" id="UP000074119">
    <property type="component" value="Chromosome"/>
</dbReference>
<comment type="catalytic activity">
    <reaction evidence="7">
        <text>an N-acyl-L-alpha-aminoacyl-tRNA + H2O = an N-acyl-L-amino acid + a tRNA + H(+)</text>
        <dbReference type="Rhea" id="RHEA:54448"/>
        <dbReference type="Rhea" id="RHEA-COMP:10123"/>
        <dbReference type="Rhea" id="RHEA-COMP:13883"/>
        <dbReference type="ChEBI" id="CHEBI:15377"/>
        <dbReference type="ChEBI" id="CHEBI:15378"/>
        <dbReference type="ChEBI" id="CHEBI:59874"/>
        <dbReference type="ChEBI" id="CHEBI:78442"/>
        <dbReference type="ChEBI" id="CHEBI:138191"/>
        <dbReference type="EC" id="3.1.1.29"/>
    </reaction>
</comment>
<keyword evidence="2 7" id="KW-0820">tRNA-binding</keyword>
<comment type="function">
    <text evidence="7">Catalyzes the release of premature peptidyl moieties from peptidyl-tRNA molecules trapped in stalled 50S ribosomal subunits, and thus maintains levels of free tRNAs and 50S ribosomes.</text>
</comment>
<dbReference type="GO" id="GO:0004045">
    <property type="term" value="F:peptidyl-tRNA hydrolase activity"/>
    <property type="evidence" value="ECO:0007669"/>
    <property type="project" value="UniProtKB-UniRule"/>
</dbReference>
<dbReference type="PROSITE" id="PS01196">
    <property type="entry name" value="PEPT_TRNA_HYDROL_2"/>
    <property type="match status" value="1"/>
</dbReference>
<feature type="site" description="Stabilizes the basic form of H active site to accept a proton" evidence="7">
    <location>
        <position position="95"/>
    </location>
</feature>
<feature type="binding site" evidence="7">
    <location>
        <position position="17"/>
    </location>
    <ligand>
        <name>tRNA</name>
        <dbReference type="ChEBI" id="CHEBI:17843"/>
    </ligand>
</feature>
<gene>
    <name evidence="7" type="primary">pth</name>
    <name evidence="8" type="ORF">AZF00_14915</name>
</gene>
<dbReference type="EC" id="3.1.1.29" evidence="1 7"/>
<dbReference type="InterPro" id="IPR036416">
    <property type="entry name" value="Pept_tRNA_hydro_sf"/>
</dbReference>
<keyword evidence="7" id="KW-0963">Cytoplasm</keyword>
<name>A0A127M8C3_9GAMM</name>
<evidence type="ECO:0000256" key="3">
    <source>
        <dbReference type="ARBA" id="ARBA00022801"/>
    </source>
</evidence>
<evidence type="ECO:0000313" key="9">
    <source>
        <dbReference type="Proteomes" id="UP000074119"/>
    </source>
</evidence>
<dbReference type="Gene3D" id="3.40.50.1470">
    <property type="entry name" value="Peptidyl-tRNA hydrolase"/>
    <property type="match status" value="1"/>
</dbReference>
<dbReference type="Pfam" id="PF01195">
    <property type="entry name" value="Pept_tRNA_hydro"/>
    <property type="match status" value="1"/>
</dbReference>
<evidence type="ECO:0000256" key="1">
    <source>
        <dbReference type="ARBA" id="ARBA00013260"/>
    </source>
</evidence>
<feature type="active site" description="Proton acceptor" evidence="7">
    <location>
        <position position="22"/>
    </location>
</feature>
<dbReference type="InterPro" id="IPR001328">
    <property type="entry name" value="Pept_tRNA_hydro"/>
</dbReference>
<keyword evidence="3 7" id="KW-0378">Hydrolase</keyword>
<dbReference type="GO" id="GO:0000049">
    <property type="term" value="F:tRNA binding"/>
    <property type="evidence" value="ECO:0007669"/>
    <property type="project" value="UniProtKB-UniRule"/>
</dbReference>
<feature type="site" description="Discriminates between blocked and unblocked aminoacyl-tRNA" evidence="7">
    <location>
        <position position="12"/>
    </location>
</feature>
<protein>
    <recommendedName>
        <fullName evidence="6 7">Peptidyl-tRNA hydrolase</fullName>
        <shortName evidence="7">Pth</shortName>
        <ecNumber evidence="1 7">3.1.1.29</ecNumber>
    </recommendedName>
</protein>
<evidence type="ECO:0000256" key="4">
    <source>
        <dbReference type="ARBA" id="ARBA00022884"/>
    </source>
</evidence>
<evidence type="ECO:0000256" key="7">
    <source>
        <dbReference type="HAMAP-Rule" id="MF_00083"/>
    </source>
</evidence>
<dbReference type="GO" id="GO:0005737">
    <property type="term" value="C:cytoplasm"/>
    <property type="evidence" value="ECO:0007669"/>
    <property type="project" value="UniProtKB-SubCell"/>
</dbReference>
<comment type="subunit">
    <text evidence="7">Monomer.</text>
</comment>
<dbReference type="STRING" id="1470434.AZF00_14915"/>
<evidence type="ECO:0000256" key="6">
    <source>
        <dbReference type="ARBA" id="ARBA00050038"/>
    </source>
</evidence>
<comment type="function">
    <text evidence="7">Hydrolyzes ribosome-free peptidyl-tRNAs (with 1 or more amino acids incorporated), which drop off the ribosome during protein synthesis, or as a result of ribosome stalling.</text>
</comment>
<dbReference type="FunFam" id="3.40.50.1470:FF:000001">
    <property type="entry name" value="Peptidyl-tRNA hydrolase"/>
    <property type="match status" value="1"/>
</dbReference>
<comment type="subcellular location">
    <subcellularLocation>
        <location evidence="7">Cytoplasm</location>
    </subcellularLocation>
</comment>
<feature type="binding site" evidence="7">
    <location>
        <position position="70"/>
    </location>
    <ligand>
        <name>tRNA</name>
        <dbReference type="ChEBI" id="CHEBI:17843"/>
    </ligand>
</feature>
<dbReference type="NCBIfam" id="TIGR00447">
    <property type="entry name" value="pth"/>
    <property type="match status" value="1"/>
</dbReference>
<feature type="binding site" evidence="7">
    <location>
        <position position="116"/>
    </location>
    <ligand>
        <name>tRNA</name>
        <dbReference type="ChEBI" id="CHEBI:17843"/>
    </ligand>
</feature>
<dbReference type="GO" id="GO:0072344">
    <property type="term" value="P:rescue of stalled ribosome"/>
    <property type="evidence" value="ECO:0007669"/>
    <property type="project" value="UniProtKB-UniRule"/>
</dbReference>
<dbReference type="PANTHER" id="PTHR17224:SF1">
    <property type="entry name" value="PEPTIDYL-TRNA HYDROLASE"/>
    <property type="match status" value="1"/>
</dbReference>
<comment type="similarity">
    <text evidence="5 7">Belongs to the PTH family.</text>
</comment>
<dbReference type="PANTHER" id="PTHR17224">
    <property type="entry name" value="PEPTIDYL-TRNA HYDROLASE"/>
    <property type="match status" value="1"/>
</dbReference>
<dbReference type="GO" id="GO:0006515">
    <property type="term" value="P:protein quality control for misfolded or incompletely synthesized proteins"/>
    <property type="evidence" value="ECO:0007669"/>
    <property type="project" value="UniProtKB-UniRule"/>
</dbReference>
<dbReference type="AlphaFoldDB" id="A0A127M8C3"/>
<dbReference type="SUPFAM" id="SSF53178">
    <property type="entry name" value="Peptidyl-tRNA hydrolase-like"/>
    <property type="match status" value="1"/>
</dbReference>
<evidence type="ECO:0000256" key="2">
    <source>
        <dbReference type="ARBA" id="ARBA00022555"/>
    </source>
</evidence>
<evidence type="ECO:0000313" key="8">
    <source>
        <dbReference type="EMBL" id="AMO69513.1"/>
    </source>
</evidence>